<accession>A0A0N0XS19</accession>
<dbReference type="PANTHER" id="PTHR42978:SF3">
    <property type="entry name" value="BLR3078 PROTEIN"/>
    <property type="match status" value="1"/>
</dbReference>
<evidence type="ECO:0000259" key="5">
    <source>
        <dbReference type="SMART" id="SM00849"/>
    </source>
</evidence>
<keyword evidence="3 6" id="KW-0378">Hydrolase</keyword>
<dbReference type="EMBL" id="LGKG01000207">
    <property type="protein sequence ID" value="KPC58648.1"/>
    <property type="molecule type" value="Genomic_DNA"/>
</dbReference>
<organism evidence="6 7">
    <name type="scientific">Streptomyces chattanoogensis</name>
    <dbReference type="NCBI Taxonomy" id="66876"/>
    <lineage>
        <taxon>Bacteria</taxon>
        <taxon>Bacillati</taxon>
        <taxon>Actinomycetota</taxon>
        <taxon>Actinomycetes</taxon>
        <taxon>Kitasatosporales</taxon>
        <taxon>Streptomycetaceae</taxon>
        <taxon>Streptomyces</taxon>
    </lineage>
</organism>
<protein>
    <submittedName>
        <fullName evidence="6">Hydrolase</fullName>
    </submittedName>
</protein>
<dbReference type="InterPro" id="IPR036866">
    <property type="entry name" value="RibonucZ/Hydroxyglut_hydro"/>
</dbReference>
<evidence type="ECO:0000256" key="1">
    <source>
        <dbReference type="ARBA" id="ARBA00007749"/>
    </source>
</evidence>
<evidence type="ECO:0000313" key="6">
    <source>
        <dbReference type="EMBL" id="KPC58648.1"/>
    </source>
</evidence>
<dbReference type="CDD" id="cd07730">
    <property type="entry name" value="metallo-hydrolase-like_MBL-fold"/>
    <property type="match status" value="1"/>
</dbReference>
<dbReference type="GO" id="GO:0046872">
    <property type="term" value="F:metal ion binding"/>
    <property type="evidence" value="ECO:0007669"/>
    <property type="project" value="UniProtKB-KW"/>
</dbReference>
<dbReference type="Proteomes" id="UP000037982">
    <property type="component" value="Unassembled WGS sequence"/>
</dbReference>
<dbReference type="SUPFAM" id="SSF56281">
    <property type="entry name" value="Metallo-hydrolase/oxidoreductase"/>
    <property type="match status" value="1"/>
</dbReference>
<dbReference type="SMART" id="SM00849">
    <property type="entry name" value="Lactamase_B"/>
    <property type="match status" value="1"/>
</dbReference>
<evidence type="ECO:0000256" key="3">
    <source>
        <dbReference type="ARBA" id="ARBA00022801"/>
    </source>
</evidence>
<comment type="similarity">
    <text evidence="1">Belongs to the metallo-beta-lactamase superfamily.</text>
</comment>
<sequence length="311" mass="33021">MGELAAAGACCRALAATPGRLLRPRRPDRRLLSRLVDAGAPRASRTVGLTALIQGTQRAPRAVVAEGVWRPVTVDLGMTTFLVEHPRARILVDPAMCANVHDRVLRDMPTALRLLVTPDRPVSGMPDALEAVGLTPADIDMVLPTHLHWDHVSGLLDLPSSLPVTTSRAERDFALADVTPLGVVTGPLGGRPFAFRELDDRPVLTFARSHDLFGDGSVVLVALPGHTPGSVGVLLALDGGRSVLLAGDAAWHTAQITHLREKAPLPGRLVDADRDAAFATLHRLHALPGSVTVVPAHDRDAAAQFLRRPGA</sequence>
<dbReference type="InterPro" id="IPR051013">
    <property type="entry name" value="MBL_superfamily_lactonases"/>
</dbReference>
<proteinExistence type="inferred from homology"/>
<dbReference type="PATRIC" id="fig|66876.3.peg.8763"/>
<feature type="domain" description="Metallo-beta-lactamase" evidence="5">
    <location>
        <begin position="77"/>
        <end position="297"/>
    </location>
</feature>
<evidence type="ECO:0000256" key="2">
    <source>
        <dbReference type="ARBA" id="ARBA00022723"/>
    </source>
</evidence>
<dbReference type="InterPro" id="IPR001279">
    <property type="entry name" value="Metallo-B-lactamas"/>
</dbReference>
<keyword evidence="7" id="KW-1185">Reference proteome</keyword>
<dbReference type="PANTHER" id="PTHR42978">
    <property type="entry name" value="QUORUM-QUENCHING LACTONASE YTNP-RELATED-RELATED"/>
    <property type="match status" value="1"/>
</dbReference>
<keyword evidence="4" id="KW-0862">Zinc</keyword>
<dbReference type="Pfam" id="PF00753">
    <property type="entry name" value="Lactamase_B"/>
    <property type="match status" value="1"/>
</dbReference>
<evidence type="ECO:0000256" key="4">
    <source>
        <dbReference type="ARBA" id="ARBA00022833"/>
    </source>
</evidence>
<dbReference type="AlphaFoldDB" id="A0A0N0XS19"/>
<reference evidence="7" key="1">
    <citation type="submission" date="2015-07" db="EMBL/GenBank/DDBJ databases">
        <authorList>
            <person name="Ju K.-S."/>
            <person name="Doroghazi J.R."/>
            <person name="Metcalf W.W."/>
        </authorList>
    </citation>
    <scope>NUCLEOTIDE SEQUENCE [LARGE SCALE GENOMIC DNA]</scope>
    <source>
        <strain evidence="7">NRRL ISP-5002</strain>
    </source>
</reference>
<dbReference type="GO" id="GO:0016787">
    <property type="term" value="F:hydrolase activity"/>
    <property type="evidence" value="ECO:0007669"/>
    <property type="project" value="UniProtKB-KW"/>
</dbReference>
<comment type="caution">
    <text evidence="6">The sequence shown here is derived from an EMBL/GenBank/DDBJ whole genome shotgun (WGS) entry which is preliminary data.</text>
</comment>
<dbReference type="Gene3D" id="3.60.15.10">
    <property type="entry name" value="Ribonuclease Z/Hydroxyacylglutathione hydrolase-like"/>
    <property type="match status" value="1"/>
</dbReference>
<gene>
    <name evidence="6" type="ORF">ADL29_39940</name>
</gene>
<keyword evidence="2" id="KW-0479">Metal-binding</keyword>
<evidence type="ECO:0000313" key="7">
    <source>
        <dbReference type="Proteomes" id="UP000037982"/>
    </source>
</evidence>
<name>A0A0N0XS19_9ACTN</name>